<dbReference type="Proteomes" id="UP000029554">
    <property type="component" value="Unassembled WGS sequence"/>
</dbReference>
<keyword evidence="1" id="KW-0732">Signal</keyword>
<name>A0A095SUQ0_9FLAO</name>
<organism evidence="2 3">
    <name type="scientific">Flavobacterium aquatile LMG 4008 = ATCC 11947</name>
    <dbReference type="NCBI Taxonomy" id="1453498"/>
    <lineage>
        <taxon>Bacteria</taxon>
        <taxon>Pseudomonadati</taxon>
        <taxon>Bacteroidota</taxon>
        <taxon>Flavobacteriia</taxon>
        <taxon>Flavobacteriales</taxon>
        <taxon>Flavobacteriaceae</taxon>
        <taxon>Flavobacterium</taxon>
    </lineage>
</organism>
<gene>
    <name evidence="2" type="ORF">LG45_08965</name>
</gene>
<reference evidence="2 3" key="1">
    <citation type="submission" date="2014-09" db="EMBL/GenBank/DDBJ databases">
        <title>Whole Genome Shotgun of Flavobacterium aquatile LMG 4008.</title>
        <authorList>
            <person name="Gale A.N."/>
            <person name="Pipes S.E."/>
            <person name="Newman J.D."/>
        </authorList>
    </citation>
    <scope>NUCLEOTIDE SEQUENCE [LARGE SCALE GENOMIC DNA]</scope>
    <source>
        <strain evidence="2 3">LMG 4008</strain>
    </source>
</reference>
<evidence type="ECO:0000313" key="2">
    <source>
        <dbReference type="EMBL" id="KGD68406.1"/>
    </source>
</evidence>
<dbReference type="EMBL" id="JRHH01000003">
    <property type="protein sequence ID" value="KGD68406.1"/>
    <property type="molecule type" value="Genomic_DNA"/>
</dbReference>
<feature type="signal peptide" evidence="1">
    <location>
        <begin position="1"/>
        <end position="18"/>
    </location>
</feature>
<protein>
    <recommendedName>
        <fullName evidence="4">Carbohydrate-binding domain-containing protein</fullName>
    </recommendedName>
</protein>
<accession>A0A095SUQ0</accession>
<evidence type="ECO:0000256" key="1">
    <source>
        <dbReference type="SAM" id="SignalP"/>
    </source>
</evidence>
<feature type="chain" id="PRO_5001918267" description="Carbohydrate-binding domain-containing protein" evidence="1">
    <location>
        <begin position="19"/>
        <end position="199"/>
    </location>
</feature>
<dbReference type="RefSeq" id="WP_035126213.1">
    <property type="nucleotide sequence ID" value="NZ_JRHH01000003.1"/>
</dbReference>
<dbReference type="eggNOG" id="ENOG502ZC8N">
    <property type="taxonomic scope" value="Bacteria"/>
</dbReference>
<dbReference type="OrthoDB" id="883791at2"/>
<sequence>MKYLYIIIAFSLSLSCFAQDFNFKSEYNPSDKKMISNYLSFEGINFSQNSITSKDLVNKNYIINLKEYKNGALVNTTCLDKSNNEYYAIIDSSTFQFNILGKRTKSNYELCLYFNRYSTKKHTFKLQSKYAEDYILKEIPVKENDLQFNKPFIFLLLTTPEYHKDGSASWCDVAANETPEKIYEKNKIPHFFVFEMTIL</sequence>
<evidence type="ECO:0000313" key="3">
    <source>
        <dbReference type="Proteomes" id="UP000029554"/>
    </source>
</evidence>
<keyword evidence="3" id="KW-1185">Reference proteome</keyword>
<dbReference type="AlphaFoldDB" id="A0A095SUQ0"/>
<comment type="caution">
    <text evidence="2">The sequence shown here is derived from an EMBL/GenBank/DDBJ whole genome shotgun (WGS) entry which is preliminary data.</text>
</comment>
<evidence type="ECO:0008006" key="4">
    <source>
        <dbReference type="Google" id="ProtNLM"/>
    </source>
</evidence>
<dbReference type="PROSITE" id="PS51257">
    <property type="entry name" value="PROKAR_LIPOPROTEIN"/>
    <property type="match status" value="1"/>
</dbReference>
<proteinExistence type="predicted"/>